<dbReference type="Proteomes" id="UP001529510">
    <property type="component" value="Unassembled WGS sequence"/>
</dbReference>
<proteinExistence type="predicted"/>
<feature type="non-terminal residue" evidence="1">
    <location>
        <position position="68"/>
    </location>
</feature>
<protein>
    <submittedName>
        <fullName evidence="1">Uncharacterized protein</fullName>
    </submittedName>
</protein>
<dbReference type="AlphaFoldDB" id="A0ABD0QSS4"/>
<evidence type="ECO:0000313" key="2">
    <source>
        <dbReference type="Proteomes" id="UP001529510"/>
    </source>
</evidence>
<name>A0ABD0QSS4_CIRMR</name>
<keyword evidence="2" id="KW-1185">Reference proteome</keyword>
<dbReference type="EMBL" id="JAMKFB020000007">
    <property type="protein sequence ID" value="KAL0188877.1"/>
    <property type="molecule type" value="Genomic_DNA"/>
</dbReference>
<comment type="caution">
    <text evidence="1">The sequence shown here is derived from an EMBL/GenBank/DDBJ whole genome shotgun (WGS) entry which is preliminary data.</text>
</comment>
<organism evidence="1 2">
    <name type="scientific">Cirrhinus mrigala</name>
    <name type="common">Mrigala</name>
    <dbReference type="NCBI Taxonomy" id="683832"/>
    <lineage>
        <taxon>Eukaryota</taxon>
        <taxon>Metazoa</taxon>
        <taxon>Chordata</taxon>
        <taxon>Craniata</taxon>
        <taxon>Vertebrata</taxon>
        <taxon>Euteleostomi</taxon>
        <taxon>Actinopterygii</taxon>
        <taxon>Neopterygii</taxon>
        <taxon>Teleostei</taxon>
        <taxon>Ostariophysi</taxon>
        <taxon>Cypriniformes</taxon>
        <taxon>Cyprinidae</taxon>
        <taxon>Labeoninae</taxon>
        <taxon>Labeonini</taxon>
        <taxon>Cirrhinus</taxon>
    </lineage>
</organism>
<feature type="non-terminal residue" evidence="1">
    <location>
        <position position="1"/>
    </location>
</feature>
<sequence length="68" mass="7863">NEYCCRQDFLLKNKNLTDKEEVELCENLNRLLLENVLPAHVAALFVGENKKNEVGLLSTISLLNRKYK</sequence>
<gene>
    <name evidence="1" type="ORF">M9458_015976</name>
</gene>
<evidence type="ECO:0000313" key="1">
    <source>
        <dbReference type="EMBL" id="KAL0188877.1"/>
    </source>
</evidence>
<accession>A0ABD0QSS4</accession>
<reference evidence="1 2" key="1">
    <citation type="submission" date="2024-05" db="EMBL/GenBank/DDBJ databases">
        <title>Genome sequencing and assembly of Indian major carp, Cirrhinus mrigala (Hamilton, 1822).</title>
        <authorList>
            <person name="Mohindra V."/>
            <person name="Chowdhury L.M."/>
            <person name="Lal K."/>
            <person name="Jena J.K."/>
        </authorList>
    </citation>
    <scope>NUCLEOTIDE SEQUENCE [LARGE SCALE GENOMIC DNA]</scope>
    <source>
        <strain evidence="1">CM1030</strain>
        <tissue evidence="1">Blood</tissue>
    </source>
</reference>